<comment type="caution">
    <text evidence="2">The sequence shown here is derived from an EMBL/GenBank/DDBJ whole genome shotgun (WGS) entry which is preliminary data.</text>
</comment>
<name>A0ABP6N144_9ACTN</name>
<keyword evidence="1" id="KW-0472">Membrane</keyword>
<proteinExistence type="predicted"/>
<dbReference type="Pfam" id="PF12277">
    <property type="entry name" value="DUF3618"/>
    <property type="match status" value="1"/>
</dbReference>
<dbReference type="RefSeq" id="WP_344526420.1">
    <property type="nucleotide sequence ID" value="NZ_BAAAUG010000127.1"/>
</dbReference>
<keyword evidence="1" id="KW-1133">Transmembrane helix</keyword>
<evidence type="ECO:0008006" key="4">
    <source>
        <dbReference type="Google" id="ProtNLM"/>
    </source>
</evidence>
<feature type="transmembrane region" description="Helical" evidence="1">
    <location>
        <begin position="119"/>
        <end position="135"/>
    </location>
</feature>
<protein>
    <recommendedName>
        <fullName evidence="4">DUF3618 domain-containing protein</fullName>
    </recommendedName>
</protein>
<gene>
    <name evidence="2" type="ORF">GCM10010449_61740</name>
</gene>
<sequence>MNQPHDKQTAGPGELRAKVERTRHDLGETVEALVAKTDVKARAQEKAVAIKGQTATKAAELSEQAVAKATEAAHVLQDKVPDQVKGKAAAATGQVKAAAGQATDVWQDKAPEQVRNRRTAFLAGGATLVVAYVLVRRKRKQGSEV</sequence>
<dbReference type="EMBL" id="BAAAUG010000127">
    <property type="protein sequence ID" value="GAA3132404.1"/>
    <property type="molecule type" value="Genomic_DNA"/>
</dbReference>
<evidence type="ECO:0000256" key="1">
    <source>
        <dbReference type="SAM" id="Phobius"/>
    </source>
</evidence>
<keyword evidence="1" id="KW-0812">Transmembrane</keyword>
<evidence type="ECO:0000313" key="3">
    <source>
        <dbReference type="Proteomes" id="UP001501637"/>
    </source>
</evidence>
<accession>A0ABP6N144</accession>
<organism evidence="2 3">
    <name type="scientific">Streptomyces rectiviolaceus</name>
    <dbReference type="NCBI Taxonomy" id="332591"/>
    <lineage>
        <taxon>Bacteria</taxon>
        <taxon>Bacillati</taxon>
        <taxon>Actinomycetota</taxon>
        <taxon>Actinomycetes</taxon>
        <taxon>Kitasatosporales</taxon>
        <taxon>Streptomycetaceae</taxon>
        <taxon>Streptomyces</taxon>
    </lineage>
</organism>
<dbReference type="InterPro" id="IPR022062">
    <property type="entry name" value="DUF3618"/>
</dbReference>
<dbReference type="Proteomes" id="UP001501637">
    <property type="component" value="Unassembled WGS sequence"/>
</dbReference>
<evidence type="ECO:0000313" key="2">
    <source>
        <dbReference type="EMBL" id="GAA3132404.1"/>
    </source>
</evidence>
<reference evidence="3" key="1">
    <citation type="journal article" date="2019" name="Int. J. Syst. Evol. Microbiol.">
        <title>The Global Catalogue of Microorganisms (GCM) 10K type strain sequencing project: providing services to taxonomists for standard genome sequencing and annotation.</title>
        <authorList>
            <consortium name="The Broad Institute Genomics Platform"/>
            <consortium name="The Broad Institute Genome Sequencing Center for Infectious Disease"/>
            <person name="Wu L."/>
            <person name="Ma J."/>
        </authorList>
    </citation>
    <scope>NUCLEOTIDE SEQUENCE [LARGE SCALE GENOMIC DNA]</scope>
    <source>
        <strain evidence="3">JCM 9092</strain>
    </source>
</reference>
<keyword evidence="3" id="KW-1185">Reference proteome</keyword>